<dbReference type="SUPFAM" id="SSF53335">
    <property type="entry name" value="S-adenosyl-L-methionine-dependent methyltransferases"/>
    <property type="match status" value="1"/>
</dbReference>
<gene>
    <name evidence="2" type="ORF">ACFSNB_17215</name>
</gene>
<dbReference type="InterPro" id="IPR052514">
    <property type="entry name" value="SAM-dependent_MTase"/>
</dbReference>
<dbReference type="GO" id="GO:0032259">
    <property type="term" value="P:methylation"/>
    <property type="evidence" value="ECO:0007669"/>
    <property type="project" value="UniProtKB-KW"/>
</dbReference>
<comment type="caution">
    <text evidence="2">The sequence shown here is derived from an EMBL/GenBank/DDBJ whole genome shotgun (WGS) entry which is preliminary data.</text>
</comment>
<dbReference type="PANTHER" id="PTHR34203">
    <property type="entry name" value="METHYLTRANSFERASE, FKBM FAMILY PROTEIN"/>
    <property type="match status" value="1"/>
</dbReference>
<accession>A0ABW5CE52</accession>
<dbReference type="PANTHER" id="PTHR34203:SF15">
    <property type="entry name" value="SLL1173 PROTEIN"/>
    <property type="match status" value="1"/>
</dbReference>
<evidence type="ECO:0000313" key="2">
    <source>
        <dbReference type="EMBL" id="MFD2235544.1"/>
    </source>
</evidence>
<protein>
    <submittedName>
        <fullName evidence="2">FkbM family methyltransferase</fullName>
    </submittedName>
</protein>
<dbReference type="InterPro" id="IPR006342">
    <property type="entry name" value="FkbM_mtfrase"/>
</dbReference>
<feature type="domain" description="Methyltransferase FkbM" evidence="1">
    <location>
        <begin position="56"/>
        <end position="178"/>
    </location>
</feature>
<dbReference type="NCBIfam" id="TIGR01444">
    <property type="entry name" value="fkbM_fam"/>
    <property type="match status" value="1"/>
</dbReference>
<sequence length="252" mass="28612">MDLGRYRVKQCRHGWMMYSGTHHWPVPTCLDLYGEYSEAEIELMNCLVFEGQTVLDVGANIGDLTVPLARMVGTQGKVYAFEANPQPYNVLCANLALNDLEQVRPINAFVGRADEAPNPNFTGGRWPAAQVAIDDFGLEACALIKIDVDGGEKSVIESAHQTIARLRPALYFENDVRPLSEALLSHVMALDYNLYWHIAPVFRENNYFDNPHPFWPERGMMSSIMVLGLPKEWRLELPLPLPPIQDPRDWWE</sequence>
<dbReference type="Pfam" id="PF05050">
    <property type="entry name" value="Methyltransf_21"/>
    <property type="match status" value="1"/>
</dbReference>
<dbReference type="EMBL" id="JBHUIY010000052">
    <property type="protein sequence ID" value="MFD2235544.1"/>
    <property type="molecule type" value="Genomic_DNA"/>
</dbReference>
<dbReference type="CDD" id="cd02440">
    <property type="entry name" value="AdoMet_MTases"/>
    <property type="match status" value="1"/>
</dbReference>
<dbReference type="InterPro" id="IPR029063">
    <property type="entry name" value="SAM-dependent_MTases_sf"/>
</dbReference>
<dbReference type="GO" id="GO:0008168">
    <property type="term" value="F:methyltransferase activity"/>
    <property type="evidence" value="ECO:0007669"/>
    <property type="project" value="UniProtKB-KW"/>
</dbReference>
<dbReference type="Proteomes" id="UP001597296">
    <property type="component" value="Unassembled WGS sequence"/>
</dbReference>
<name>A0ABW5CE52_9PROT</name>
<dbReference type="Gene3D" id="3.40.50.150">
    <property type="entry name" value="Vaccinia Virus protein VP39"/>
    <property type="match status" value="1"/>
</dbReference>
<evidence type="ECO:0000259" key="1">
    <source>
        <dbReference type="Pfam" id="PF05050"/>
    </source>
</evidence>
<proteinExistence type="predicted"/>
<keyword evidence="3" id="KW-1185">Reference proteome</keyword>
<reference evidence="3" key="1">
    <citation type="journal article" date="2019" name="Int. J. Syst. Evol. Microbiol.">
        <title>The Global Catalogue of Microorganisms (GCM) 10K type strain sequencing project: providing services to taxonomists for standard genome sequencing and annotation.</title>
        <authorList>
            <consortium name="The Broad Institute Genomics Platform"/>
            <consortium name="The Broad Institute Genome Sequencing Center for Infectious Disease"/>
            <person name="Wu L."/>
            <person name="Ma J."/>
        </authorList>
    </citation>
    <scope>NUCLEOTIDE SEQUENCE [LARGE SCALE GENOMIC DNA]</scope>
    <source>
        <strain evidence="3">KCTC 15012</strain>
    </source>
</reference>
<dbReference type="RefSeq" id="WP_377318823.1">
    <property type="nucleotide sequence ID" value="NZ_JBHUIY010000052.1"/>
</dbReference>
<keyword evidence="2" id="KW-0808">Transferase</keyword>
<organism evidence="2 3">
    <name type="scientific">Phaeospirillum tilakii</name>
    <dbReference type="NCBI Taxonomy" id="741673"/>
    <lineage>
        <taxon>Bacteria</taxon>
        <taxon>Pseudomonadati</taxon>
        <taxon>Pseudomonadota</taxon>
        <taxon>Alphaproteobacteria</taxon>
        <taxon>Rhodospirillales</taxon>
        <taxon>Rhodospirillaceae</taxon>
        <taxon>Phaeospirillum</taxon>
    </lineage>
</organism>
<evidence type="ECO:0000313" key="3">
    <source>
        <dbReference type="Proteomes" id="UP001597296"/>
    </source>
</evidence>
<keyword evidence="2" id="KW-0489">Methyltransferase</keyword>